<feature type="domain" description="EML-like first beta-propeller" evidence="6">
    <location>
        <begin position="616"/>
        <end position="877"/>
    </location>
</feature>
<feature type="compositionally biased region" description="Acidic residues" evidence="5">
    <location>
        <begin position="498"/>
        <end position="520"/>
    </location>
</feature>
<feature type="compositionally biased region" description="Acidic residues" evidence="5">
    <location>
        <begin position="345"/>
        <end position="354"/>
    </location>
</feature>
<evidence type="ECO:0000256" key="4">
    <source>
        <dbReference type="PROSITE-ProRule" id="PRU00221"/>
    </source>
</evidence>
<dbReference type="Pfam" id="PF23409">
    <property type="entry name" value="Beta-prop_EML"/>
    <property type="match status" value="1"/>
</dbReference>
<dbReference type="PROSITE" id="PS50294">
    <property type="entry name" value="WD_REPEATS_REGION"/>
    <property type="match status" value="1"/>
</dbReference>
<dbReference type="FunFam" id="2.130.10.10:FF:000320">
    <property type="entry name" value="echinoderm microtubule-associated protein-like 6"/>
    <property type="match status" value="1"/>
</dbReference>
<dbReference type="GeneID" id="42006295"/>
<keyword evidence="9" id="KW-1185">Reference proteome</keyword>
<evidence type="ECO:0008006" key="10">
    <source>
        <dbReference type="Google" id="ProtNLM"/>
    </source>
</evidence>
<feature type="repeat" description="WD" evidence="4">
    <location>
        <begin position="1144"/>
        <end position="1181"/>
    </location>
</feature>
<dbReference type="PANTHER" id="PTHR13720:SF33">
    <property type="entry name" value="HELP DOMAIN-CONTAINING PROTEIN"/>
    <property type="match status" value="1"/>
</dbReference>
<dbReference type="InterPro" id="IPR050630">
    <property type="entry name" value="WD_repeat_EMAP"/>
</dbReference>
<dbReference type="InterPro" id="IPR005108">
    <property type="entry name" value="HELP"/>
</dbReference>
<dbReference type="InterPro" id="IPR001680">
    <property type="entry name" value="WD40_rpt"/>
</dbReference>
<accession>A0A507BR63</accession>
<evidence type="ECO:0000256" key="1">
    <source>
        <dbReference type="ARBA" id="ARBA00006489"/>
    </source>
</evidence>
<keyword evidence="2 4" id="KW-0853">WD repeat</keyword>
<feature type="repeat" description="WD" evidence="4">
    <location>
        <begin position="1032"/>
        <end position="1073"/>
    </location>
</feature>
<dbReference type="SUPFAM" id="SSF50998">
    <property type="entry name" value="Quinoprotein alcohol dehydrogenase-like"/>
    <property type="match status" value="1"/>
</dbReference>
<dbReference type="EMBL" id="QEAO01000041">
    <property type="protein sequence ID" value="TPX31647.1"/>
    <property type="molecule type" value="Genomic_DNA"/>
</dbReference>
<feature type="compositionally biased region" description="Low complexity" evidence="5">
    <location>
        <begin position="24"/>
        <end position="36"/>
    </location>
</feature>
<comment type="caution">
    <text evidence="8">The sequence shown here is derived from an EMBL/GenBank/DDBJ whole genome shotgun (WGS) entry which is preliminary data.</text>
</comment>
<feature type="compositionally biased region" description="Low complexity" evidence="5">
    <location>
        <begin position="102"/>
        <end position="132"/>
    </location>
</feature>
<proteinExistence type="inferred from homology"/>
<dbReference type="PANTHER" id="PTHR13720">
    <property type="entry name" value="WD-40 REPEAT PROTEIN"/>
    <property type="match status" value="1"/>
</dbReference>
<evidence type="ECO:0000313" key="9">
    <source>
        <dbReference type="Proteomes" id="UP000319731"/>
    </source>
</evidence>
<dbReference type="AlphaFoldDB" id="A0A507BR63"/>
<evidence type="ECO:0000256" key="5">
    <source>
        <dbReference type="SAM" id="MobiDB-lite"/>
    </source>
</evidence>
<dbReference type="InterPro" id="IPR011045">
    <property type="entry name" value="N2O_reductase_N"/>
</dbReference>
<feature type="region of interest" description="Disordered" evidence="5">
    <location>
        <begin position="1"/>
        <end position="157"/>
    </location>
</feature>
<dbReference type="Pfam" id="PF23414">
    <property type="entry name" value="Beta-prop_EML_2"/>
    <property type="match status" value="1"/>
</dbReference>
<dbReference type="SMART" id="SM00320">
    <property type="entry name" value="WD40"/>
    <property type="match status" value="12"/>
</dbReference>
<dbReference type="RefSeq" id="XP_031023021.1">
    <property type="nucleotide sequence ID" value="XM_031170998.1"/>
</dbReference>
<feature type="repeat" description="WD" evidence="4">
    <location>
        <begin position="989"/>
        <end position="1030"/>
    </location>
</feature>
<feature type="compositionally biased region" description="Basic and acidic residues" evidence="5">
    <location>
        <begin position="91"/>
        <end position="101"/>
    </location>
</feature>
<dbReference type="PROSITE" id="PS50082">
    <property type="entry name" value="WD_REPEATS_2"/>
    <property type="match status" value="3"/>
</dbReference>
<dbReference type="Pfam" id="PF03451">
    <property type="entry name" value="HELP"/>
    <property type="match status" value="1"/>
</dbReference>
<evidence type="ECO:0000313" key="8">
    <source>
        <dbReference type="EMBL" id="TPX31647.1"/>
    </source>
</evidence>
<reference evidence="8 9" key="1">
    <citation type="journal article" date="2019" name="Sci. Rep.">
        <title>Comparative genomics of chytrid fungi reveal insights into the obligate biotrophic and pathogenic lifestyle of Synchytrium endobioticum.</title>
        <authorList>
            <person name="van de Vossenberg B.T.L.H."/>
            <person name="Warris S."/>
            <person name="Nguyen H.D.T."/>
            <person name="van Gent-Pelzer M.P.E."/>
            <person name="Joly D.L."/>
            <person name="van de Geest H.C."/>
            <person name="Bonants P.J.M."/>
            <person name="Smith D.S."/>
            <person name="Levesque C.A."/>
            <person name="van der Lee T.A.J."/>
        </authorList>
    </citation>
    <scope>NUCLEOTIDE SEQUENCE [LARGE SCALE GENOMIC DNA]</scope>
    <source>
        <strain evidence="8 9">JEL517</strain>
    </source>
</reference>
<dbReference type="InterPro" id="IPR055439">
    <property type="entry name" value="Beta-prop_EML_1st"/>
</dbReference>
<feature type="compositionally biased region" description="Low complexity" evidence="5">
    <location>
        <begin position="358"/>
        <end position="371"/>
    </location>
</feature>
<keyword evidence="3" id="KW-0677">Repeat</keyword>
<dbReference type="InterPro" id="IPR015943">
    <property type="entry name" value="WD40/YVTN_repeat-like_dom_sf"/>
</dbReference>
<protein>
    <recommendedName>
        <fullName evidence="10">Anaphase-promoting complex subunit 4 WD40 domain-containing protein</fullName>
    </recommendedName>
</protein>
<evidence type="ECO:0000259" key="6">
    <source>
        <dbReference type="Pfam" id="PF23409"/>
    </source>
</evidence>
<feature type="domain" description="EML-like second beta-propeller" evidence="7">
    <location>
        <begin position="904"/>
        <end position="1177"/>
    </location>
</feature>
<comment type="similarity">
    <text evidence="1">Belongs to the WD repeat EMAP family.</text>
</comment>
<gene>
    <name evidence="8" type="ORF">SmJEL517_g05070</name>
</gene>
<evidence type="ECO:0000256" key="3">
    <source>
        <dbReference type="ARBA" id="ARBA00022737"/>
    </source>
</evidence>
<evidence type="ECO:0000256" key="2">
    <source>
        <dbReference type="ARBA" id="ARBA00022574"/>
    </source>
</evidence>
<dbReference type="OrthoDB" id="10251741at2759"/>
<dbReference type="STRING" id="1806994.A0A507BR63"/>
<dbReference type="Gene3D" id="2.130.10.10">
    <property type="entry name" value="YVTN repeat-like/Quinoprotein amine dehydrogenase"/>
    <property type="match status" value="2"/>
</dbReference>
<dbReference type="SUPFAM" id="SSF50974">
    <property type="entry name" value="Nitrous oxide reductase, N-terminal domain"/>
    <property type="match status" value="1"/>
</dbReference>
<evidence type="ECO:0000259" key="7">
    <source>
        <dbReference type="Pfam" id="PF23414"/>
    </source>
</evidence>
<dbReference type="GO" id="GO:0008017">
    <property type="term" value="F:microtubule binding"/>
    <property type="evidence" value="ECO:0007669"/>
    <property type="project" value="TreeGrafter"/>
</dbReference>
<dbReference type="InterPro" id="IPR055442">
    <property type="entry name" value="Beta-prop_EML-like_2nd"/>
</dbReference>
<organism evidence="8 9">
    <name type="scientific">Synchytrium microbalum</name>
    <dbReference type="NCBI Taxonomy" id="1806994"/>
    <lineage>
        <taxon>Eukaryota</taxon>
        <taxon>Fungi</taxon>
        <taxon>Fungi incertae sedis</taxon>
        <taxon>Chytridiomycota</taxon>
        <taxon>Chytridiomycota incertae sedis</taxon>
        <taxon>Chytridiomycetes</taxon>
        <taxon>Synchytriales</taxon>
        <taxon>Synchytriaceae</taxon>
        <taxon>Synchytrium</taxon>
    </lineage>
</organism>
<feature type="compositionally biased region" description="Polar residues" evidence="5">
    <location>
        <begin position="453"/>
        <end position="462"/>
    </location>
</feature>
<sequence>MVPRPVSAKPRKEAPQEEDDDYQAAPRRAVSSSMAAARRRASADDETEKPSPRRVAKSSVATSRDNSPSRKSKASNDDDEGERGLFSGVEKFFHGDKKRDTAASPTKSASSASSSPSKSSTSASSSTKVSPTRDGAGPDYGLSSPPDSVKSKTSKVAAADAAKWKSSTIKAPVQVNALIKETDEVVTVKASKAKVTVSEGVLPGGINVRVYAAPLSQLLEPLTEDLVASEVFVNDESLGMVEDVKGDVQVQVHPVAGECDKFSVSLALADPRPAKKGAKSAPAPTNSTSNKNSMLLKAGPLSRLNDDDHQIEDDDVPPPRYNDKKKSASAPISPSKSPKKPTKQDDDEDYELIDEVPAMKSPARKSSPAKKLVYDDESDASSKPTPSRRPTDKKQTKKPVQYNDEEEEEAPAPKSKRASPKYQPEEEDEEEAPAPARKSSSRKSNVSDERPIRSTSKSSSRYQESEQDDDTNSTQLGGFNDNEDDDFSPQGINGHDQYDEEDQNNISEEGGEFDEDDEEGTRDLNGVKPKSAFRTARRFAANRPWAGAIVAPSNASEAGDAETHTEDGNPAETLVLEHIHGYRMRDCSNNLFYVDNDTIVFNAGCVGVVHDLAKNKQRFFMNKHKDDVVSLALHPSGKWVATGDIVTRDDGCYIYVWDPRNPEDGKSVAIRVGEKKLAKGVADTEFSPDGKWLTAVGMDAEHTVYLYDWQKSTKPICKAPGHSDAIFGVTFNPQAPNEFVTYGVKHVKYWSFNASKATLDGARGLFGSRKVQSVLCCTFLPNGTYVTGSHGGELLIWNKNTVLNVIEGAHRGPVFSITSMPDGNSVVTGGKDARIVLRDSKLREIANVEVESGIRSLCFNADGSRLLAGLEDSVILEIEGLSKGGKAKVEKIIEAHSAAKMEELWGADVNPKKDSEYVTVGDDSKVIKWDAKQRKMTAITDLPGKLRAVSYSPDGSILAIGNTDGDLFILHGEDLSQAWSQKRPTRKDVSSKEHAVQVMRFSPSGQYLAVGTHDDLVDIYDVRNRMQRVASCKGHSSFITHLDWSADSKFIQTNSGDYELLYWSIPSGKQITSASSMKDVQWNTFSCVLGWPVQGIWEKGMEGNDINAVDRNPQHTCCASGDDNSYVKLHHWPCNQEGAPSRGYLAHCSHVTNVAFTAKGSRLITTGGMDGCVMQWIVQQE</sequence>
<dbReference type="InterPro" id="IPR011047">
    <property type="entry name" value="Quinoprotein_ADH-like_sf"/>
</dbReference>
<dbReference type="Proteomes" id="UP000319731">
    <property type="component" value="Unassembled WGS sequence"/>
</dbReference>
<name>A0A507BR63_9FUNG</name>
<feature type="region of interest" description="Disordered" evidence="5">
    <location>
        <begin position="273"/>
        <end position="529"/>
    </location>
</feature>